<proteinExistence type="predicted"/>
<accession>X1MMF9</accession>
<feature type="non-terminal residue" evidence="2">
    <location>
        <position position="1"/>
    </location>
</feature>
<feature type="compositionally biased region" description="Basic and acidic residues" evidence="1">
    <location>
        <begin position="123"/>
        <end position="133"/>
    </location>
</feature>
<evidence type="ECO:0000256" key="1">
    <source>
        <dbReference type="SAM" id="MobiDB-lite"/>
    </source>
</evidence>
<gene>
    <name evidence="2" type="ORF">S06H3_34896</name>
</gene>
<organism evidence="2">
    <name type="scientific">marine sediment metagenome</name>
    <dbReference type="NCBI Taxonomy" id="412755"/>
    <lineage>
        <taxon>unclassified sequences</taxon>
        <taxon>metagenomes</taxon>
        <taxon>ecological metagenomes</taxon>
    </lineage>
</organism>
<comment type="caution">
    <text evidence="2">The sequence shown here is derived from an EMBL/GenBank/DDBJ whole genome shotgun (WGS) entry which is preliminary data.</text>
</comment>
<evidence type="ECO:0000313" key="2">
    <source>
        <dbReference type="EMBL" id="GAI19251.1"/>
    </source>
</evidence>
<feature type="region of interest" description="Disordered" evidence="1">
    <location>
        <begin position="38"/>
        <end position="64"/>
    </location>
</feature>
<reference evidence="2" key="1">
    <citation type="journal article" date="2014" name="Front. Microbiol.">
        <title>High frequency of phylogenetically diverse reductive dehalogenase-homologous genes in deep subseafloor sedimentary metagenomes.</title>
        <authorList>
            <person name="Kawai M."/>
            <person name="Futagami T."/>
            <person name="Toyoda A."/>
            <person name="Takaki Y."/>
            <person name="Nishi S."/>
            <person name="Hori S."/>
            <person name="Arai W."/>
            <person name="Tsubouchi T."/>
            <person name="Morono Y."/>
            <person name="Uchiyama I."/>
            <person name="Ito T."/>
            <person name="Fujiyama A."/>
            <person name="Inagaki F."/>
            <person name="Takami H."/>
        </authorList>
    </citation>
    <scope>NUCLEOTIDE SEQUENCE</scope>
    <source>
        <strain evidence="2">Expedition CK06-06</strain>
    </source>
</reference>
<sequence length="216" mass="24339">ADYYNTCKKMGAKRALVSATLNATACSDVYTQDVYEAPELYGGKPKEESPLESQPGEEKLSTQDLEKRHEIGDWLIQITGDIESAKVILSELCSGKTELHNLNKEEINNIHKEVKILLKKKNKEPDKEPEPPPKNKQNNGKVDENLANENQTGAIYSISKTEYNLNHDEALKMASLIVKRELNSLKELSKQEASWIIETLNHSETTNGFLKELSKK</sequence>
<protein>
    <submittedName>
        <fullName evidence="2">Uncharacterized protein</fullName>
    </submittedName>
</protein>
<dbReference type="EMBL" id="BARV01020997">
    <property type="protein sequence ID" value="GAI19251.1"/>
    <property type="molecule type" value="Genomic_DNA"/>
</dbReference>
<feature type="region of interest" description="Disordered" evidence="1">
    <location>
        <begin position="121"/>
        <end position="148"/>
    </location>
</feature>
<dbReference type="AlphaFoldDB" id="X1MMF9"/>
<name>X1MMF9_9ZZZZ</name>